<protein>
    <submittedName>
        <fullName evidence="1">Uncharacterized protein</fullName>
    </submittedName>
</protein>
<dbReference type="EMBL" id="FR839630">
    <property type="protein sequence ID" value="CCA39271.1"/>
    <property type="molecule type" value="Genomic_DNA"/>
</dbReference>
<reference key="2">
    <citation type="submission" date="2011-04" db="EMBL/GenBank/DDBJ databases">
        <title>High-quality genome sequence of Pichia pastoris CBS 7435.</title>
        <authorList>
            <person name="Kueberl A."/>
            <person name="Schneider J."/>
            <person name="Thallinger G.G."/>
            <person name="Anderl I."/>
            <person name="Wibberg D."/>
            <person name="Hajek T."/>
            <person name="Jaenicke S."/>
            <person name="Brinkrolf K."/>
            <person name="Goesmann A."/>
            <person name="Szczepanowski R."/>
            <person name="Puehler A."/>
            <person name="Schwab H."/>
            <person name="Glieder A."/>
            <person name="Pichler H."/>
        </authorList>
    </citation>
    <scope>NUCLEOTIDE SEQUENCE</scope>
    <source>
        <strain>CBS 7435</strain>
    </source>
</reference>
<reference evidence="1 2" key="1">
    <citation type="journal article" date="2011" name="J. Biotechnol.">
        <title>High-quality genome sequence of Pichia pastoris CBS7435.</title>
        <authorList>
            <person name="Kuberl A."/>
            <person name="Schneider J."/>
            <person name="Thallinger G.G."/>
            <person name="Anderl I."/>
            <person name="Wibberg D."/>
            <person name="Hajek T."/>
            <person name="Jaenicke S."/>
            <person name="Brinkrolf K."/>
            <person name="Goesmann A."/>
            <person name="Szczepanowski R."/>
            <person name="Puhler A."/>
            <person name="Schwab H."/>
            <person name="Glieder A."/>
            <person name="Pichler H."/>
        </authorList>
    </citation>
    <scope>NUCLEOTIDE SEQUENCE [LARGE SCALE GENOMIC DNA]</scope>
    <source>
        <strain evidence="2">ATCC 76273 / CBS 7435 / CECT 11047 / NRRL Y-11430 / Wegner 21-1</strain>
    </source>
</reference>
<evidence type="ECO:0000313" key="1">
    <source>
        <dbReference type="EMBL" id="CCA39271.1"/>
    </source>
</evidence>
<proteinExistence type="predicted"/>
<dbReference type="Proteomes" id="UP000006853">
    <property type="component" value="Chromosome 3"/>
</dbReference>
<gene>
    <name evidence="1" type="ordered locus">PP7435_Chr3-0301</name>
</gene>
<organism evidence="1 2">
    <name type="scientific">Komagataella phaffii (strain ATCC 76273 / CBS 7435 / CECT 11047 / NRRL Y-11430 / Wegner 21-1)</name>
    <name type="common">Yeast</name>
    <name type="synonym">Pichia pastoris</name>
    <dbReference type="NCBI Taxonomy" id="981350"/>
    <lineage>
        <taxon>Eukaryota</taxon>
        <taxon>Fungi</taxon>
        <taxon>Dikarya</taxon>
        <taxon>Ascomycota</taxon>
        <taxon>Saccharomycotina</taxon>
        <taxon>Pichiomycetes</taxon>
        <taxon>Pichiales</taxon>
        <taxon>Pichiaceae</taxon>
        <taxon>Komagataella</taxon>
    </lineage>
</organism>
<accession>F2QV43</accession>
<keyword evidence="2" id="KW-1185">Reference proteome</keyword>
<reference evidence="1 2" key="3">
    <citation type="journal article" date="2016" name="FEMS Yeast Res.">
        <title>Curation of the genome annotation of Pichia pastoris (Komagataella phaffii) CBS7435 from gene level to protein function.</title>
        <authorList>
            <person name="Valli M."/>
            <person name="Tatto N.E."/>
            <person name="Peymann A."/>
            <person name="Gruber C."/>
            <person name="Landes N."/>
            <person name="Ekker H."/>
            <person name="Thallinger G.G."/>
            <person name="Mattanovich D."/>
            <person name="Gasser B."/>
            <person name="Graf A.B."/>
        </authorList>
    </citation>
    <scope>GENOME REANNOTATION</scope>
    <source>
        <strain evidence="1 2">ATCC 76273 / CBS 7435 / CECT 11047 / NRRL Y-11430 / Wegner 21-1</strain>
    </source>
</reference>
<evidence type="ECO:0000313" key="2">
    <source>
        <dbReference type="Proteomes" id="UP000006853"/>
    </source>
</evidence>
<sequence length="139" mass="15496">MIRRQTTNGGIARTDTLSLMVYVGTIRPIAVLDRLKAIATTHVISISWFSSCISGFKGKYQGRVFGHIFFGEGHASGSRRNESRALNWSLAVITAAFEAPWMKTPRASHQLLCASSKERGHLLFWTCRSLLDHSGCWNL</sequence>
<dbReference type="AlphaFoldDB" id="F2QV43"/>
<name>F2QV43_KOMPC</name>
<dbReference type="HOGENOM" id="CLU_1845826_0_0_1"/>